<evidence type="ECO:0000256" key="1">
    <source>
        <dbReference type="SAM" id="MobiDB-lite"/>
    </source>
</evidence>
<proteinExistence type="predicted"/>
<evidence type="ECO:0000313" key="3">
    <source>
        <dbReference type="Proteomes" id="UP000824120"/>
    </source>
</evidence>
<dbReference type="AlphaFoldDB" id="A0A9J5ZV23"/>
<keyword evidence="3" id="KW-1185">Reference proteome</keyword>
<comment type="caution">
    <text evidence="2">The sequence shown here is derived from an EMBL/GenBank/DDBJ whole genome shotgun (WGS) entry which is preliminary data.</text>
</comment>
<sequence length="77" mass="8595">MLALPRRNHKKNGELLSDPTSNEALTSHSHSTTKASVKNIGSFPHTSCLEYSGSRKLTLQGKLWRFLTNNEVDVQNT</sequence>
<gene>
    <name evidence="2" type="ORF">H5410_015880</name>
</gene>
<feature type="compositionally biased region" description="Polar residues" evidence="1">
    <location>
        <begin position="18"/>
        <end position="36"/>
    </location>
</feature>
<evidence type="ECO:0000313" key="2">
    <source>
        <dbReference type="EMBL" id="KAG5616056.1"/>
    </source>
</evidence>
<dbReference type="EMBL" id="JACXVP010000003">
    <property type="protein sequence ID" value="KAG5616056.1"/>
    <property type="molecule type" value="Genomic_DNA"/>
</dbReference>
<protein>
    <submittedName>
        <fullName evidence="2">Uncharacterized protein</fullName>
    </submittedName>
</protein>
<organism evidence="2 3">
    <name type="scientific">Solanum commersonii</name>
    <name type="common">Commerson's wild potato</name>
    <name type="synonym">Commerson's nightshade</name>
    <dbReference type="NCBI Taxonomy" id="4109"/>
    <lineage>
        <taxon>Eukaryota</taxon>
        <taxon>Viridiplantae</taxon>
        <taxon>Streptophyta</taxon>
        <taxon>Embryophyta</taxon>
        <taxon>Tracheophyta</taxon>
        <taxon>Spermatophyta</taxon>
        <taxon>Magnoliopsida</taxon>
        <taxon>eudicotyledons</taxon>
        <taxon>Gunneridae</taxon>
        <taxon>Pentapetalae</taxon>
        <taxon>asterids</taxon>
        <taxon>lamiids</taxon>
        <taxon>Solanales</taxon>
        <taxon>Solanaceae</taxon>
        <taxon>Solanoideae</taxon>
        <taxon>Solaneae</taxon>
        <taxon>Solanum</taxon>
    </lineage>
</organism>
<accession>A0A9J5ZV23</accession>
<feature type="compositionally biased region" description="Basic residues" evidence="1">
    <location>
        <begin position="1"/>
        <end position="10"/>
    </location>
</feature>
<dbReference type="Proteomes" id="UP000824120">
    <property type="component" value="Chromosome 3"/>
</dbReference>
<name>A0A9J5ZV23_SOLCO</name>
<feature type="region of interest" description="Disordered" evidence="1">
    <location>
        <begin position="1"/>
        <end position="39"/>
    </location>
</feature>
<reference evidence="2 3" key="1">
    <citation type="submission" date="2020-09" db="EMBL/GenBank/DDBJ databases">
        <title>De no assembly of potato wild relative species, Solanum commersonii.</title>
        <authorList>
            <person name="Cho K."/>
        </authorList>
    </citation>
    <scope>NUCLEOTIDE SEQUENCE [LARGE SCALE GENOMIC DNA]</scope>
    <source>
        <strain evidence="2">LZ3.2</strain>
        <tissue evidence="2">Leaf</tissue>
    </source>
</reference>